<protein>
    <submittedName>
        <fullName evidence="1">Uncharacterized protein</fullName>
    </submittedName>
</protein>
<dbReference type="EMBL" id="QGLF01000005">
    <property type="protein sequence ID" value="PWR18952.1"/>
    <property type="molecule type" value="Genomic_DNA"/>
</dbReference>
<reference evidence="2" key="1">
    <citation type="submission" date="2018-05" db="EMBL/GenBank/DDBJ databases">
        <title>Zavarzinia sp. HR-AS.</title>
        <authorList>
            <person name="Lee Y."/>
            <person name="Jeon C.O."/>
        </authorList>
    </citation>
    <scope>NUCLEOTIDE SEQUENCE [LARGE SCALE GENOMIC DNA]</scope>
    <source>
        <strain evidence="2">DSM 1231</strain>
    </source>
</reference>
<proteinExistence type="predicted"/>
<dbReference type="AlphaFoldDB" id="A0A317DWY4"/>
<keyword evidence="2" id="KW-1185">Reference proteome</keyword>
<gene>
    <name evidence="1" type="ORF">DKG75_18455</name>
</gene>
<evidence type="ECO:0000313" key="2">
    <source>
        <dbReference type="Proteomes" id="UP000246077"/>
    </source>
</evidence>
<comment type="caution">
    <text evidence="1">The sequence shown here is derived from an EMBL/GenBank/DDBJ whole genome shotgun (WGS) entry which is preliminary data.</text>
</comment>
<organism evidence="1 2">
    <name type="scientific">Zavarzinia compransoris</name>
    <dbReference type="NCBI Taxonomy" id="1264899"/>
    <lineage>
        <taxon>Bacteria</taxon>
        <taxon>Pseudomonadati</taxon>
        <taxon>Pseudomonadota</taxon>
        <taxon>Alphaproteobacteria</taxon>
        <taxon>Rhodospirillales</taxon>
        <taxon>Zavarziniaceae</taxon>
        <taxon>Zavarzinia</taxon>
    </lineage>
</organism>
<sequence length="85" mass="9220">MTGPGRLFRIAGSSRVMTLYGKASPVLEPYLARRSLPWNVDGKSVRHWLTRAGLLHAFLQAQVQGGEDLPAGGIVAPLPKADRLK</sequence>
<accession>A0A317DWY4</accession>
<dbReference type="RefSeq" id="WP_109922638.1">
    <property type="nucleotide sequence ID" value="NZ_QGLF01000005.1"/>
</dbReference>
<evidence type="ECO:0000313" key="1">
    <source>
        <dbReference type="EMBL" id="PWR18952.1"/>
    </source>
</evidence>
<name>A0A317DWY4_9PROT</name>
<dbReference type="Proteomes" id="UP000246077">
    <property type="component" value="Unassembled WGS sequence"/>
</dbReference>